<organism evidence="1 2">
    <name type="scientific">Melanomma pulvis-pyrius CBS 109.77</name>
    <dbReference type="NCBI Taxonomy" id="1314802"/>
    <lineage>
        <taxon>Eukaryota</taxon>
        <taxon>Fungi</taxon>
        <taxon>Dikarya</taxon>
        <taxon>Ascomycota</taxon>
        <taxon>Pezizomycotina</taxon>
        <taxon>Dothideomycetes</taxon>
        <taxon>Pleosporomycetidae</taxon>
        <taxon>Pleosporales</taxon>
        <taxon>Melanommataceae</taxon>
        <taxon>Melanomma</taxon>
    </lineage>
</organism>
<sequence>MSVEPAKHMSLTQEIKLREAVYLAWWKQKLNNAQDAEDDESIDWNNENSADRNWDRVKIPDSAIMEKLDEARKNGYAASVVELGQYARDLNATEGVPSKDMMMKFSALAFSVAIEEFDSIDGVVAKDVFDLSSLWDEFHAYYEGNKSIESKYRYA</sequence>
<dbReference type="EMBL" id="MU002057">
    <property type="protein sequence ID" value="KAF2790738.1"/>
    <property type="molecule type" value="Genomic_DNA"/>
</dbReference>
<evidence type="ECO:0000313" key="1">
    <source>
        <dbReference type="EMBL" id="KAF2790738.1"/>
    </source>
</evidence>
<proteinExistence type="predicted"/>
<gene>
    <name evidence="1" type="ORF">K505DRAFT_340155</name>
</gene>
<evidence type="ECO:0000313" key="2">
    <source>
        <dbReference type="Proteomes" id="UP000799757"/>
    </source>
</evidence>
<reference evidence="1" key="1">
    <citation type="journal article" date="2020" name="Stud. Mycol.">
        <title>101 Dothideomycetes genomes: a test case for predicting lifestyles and emergence of pathogens.</title>
        <authorList>
            <person name="Haridas S."/>
            <person name="Albert R."/>
            <person name="Binder M."/>
            <person name="Bloem J."/>
            <person name="Labutti K."/>
            <person name="Salamov A."/>
            <person name="Andreopoulos B."/>
            <person name="Baker S."/>
            <person name="Barry K."/>
            <person name="Bills G."/>
            <person name="Bluhm B."/>
            <person name="Cannon C."/>
            <person name="Castanera R."/>
            <person name="Culley D."/>
            <person name="Daum C."/>
            <person name="Ezra D."/>
            <person name="Gonzalez J."/>
            <person name="Henrissat B."/>
            <person name="Kuo A."/>
            <person name="Liang C."/>
            <person name="Lipzen A."/>
            <person name="Lutzoni F."/>
            <person name="Magnuson J."/>
            <person name="Mondo S."/>
            <person name="Nolan M."/>
            <person name="Ohm R."/>
            <person name="Pangilinan J."/>
            <person name="Park H.-J."/>
            <person name="Ramirez L."/>
            <person name="Alfaro M."/>
            <person name="Sun H."/>
            <person name="Tritt A."/>
            <person name="Yoshinaga Y."/>
            <person name="Zwiers L.-H."/>
            <person name="Turgeon B."/>
            <person name="Goodwin S."/>
            <person name="Spatafora J."/>
            <person name="Crous P."/>
            <person name="Grigoriev I."/>
        </authorList>
    </citation>
    <scope>NUCLEOTIDE SEQUENCE</scope>
    <source>
        <strain evidence="1">CBS 109.77</strain>
    </source>
</reference>
<protein>
    <submittedName>
        <fullName evidence="1">Uncharacterized protein</fullName>
    </submittedName>
</protein>
<keyword evidence="2" id="KW-1185">Reference proteome</keyword>
<dbReference type="AlphaFoldDB" id="A0A6A6X3E7"/>
<accession>A0A6A6X3E7</accession>
<name>A0A6A6X3E7_9PLEO</name>
<dbReference type="Proteomes" id="UP000799757">
    <property type="component" value="Unassembled WGS sequence"/>
</dbReference>